<feature type="signal peptide" evidence="1">
    <location>
        <begin position="1"/>
        <end position="36"/>
    </location>
</feature>
<dbReference type="InterPro" id="IPR015020">
    <property type="entry name" value="Rv2525c-like_Glyco_Hydro-like"/>
</dbReference>
<protein>
    <recommendedName>
        <fullName evidence="2">Rv2525c-like glycoside hydrolase-like domain-containing protein</fullName>
    </recommendedName>
</protein>
<dbReference type="RefSeq" id="WP_093712062.1">
    <property type="nucleotide sequence ID" value="NZ_FONG01000002.1"/>
</dbReference>
<evidence type="ECO:0000256" key="1">
    <source>
        <dbReference type="SAM" id="SignalP"/>
    </source>
</evidence>
<feature type="domain" description="Rv2525c-like glycoside hydrolase-like" evidence="2">
    <location>
        <begin position="80"/>
        <end position="289"/>
    </location>
</feature>
<dbReference type="Pfam" id="PF08924">
    <property type="entry name" value="Rv2525c_GlyHyd-like"/>
    <property type="match status" value="1"/>
</dbReference>
<sequence>MTERSSFIRYVHRRRYVLAGALTLTGLLLPAVSATAETGSGSGSGAIADASGATRAAATRLFKGQGFDTCETPDLATMRAWRTSSPYRAVGVYFGGRARACKSQRNLTRDWVKQTGADGWNLLPIYVGSQSPCVKGAKKNPYRIDAERAGAQGVSEGKDAVRAASALGMTKGSALYLDMEAYDARKASCAEPTLTYIRAWDRQVRAEGYLPAFYSSADSGIAHIAQAARAGTADLPAAVWYARWGVKPTLTAEPVLRAGDWSAHRRIHQYSGAVTETHGGHKLSIDRDLIDAPVARL</sequence>
<dbReference type="AlphaFoldDB" id="A0A1I1ZC17"/>
<dbReference type="EMBL" id="FONG01000002">
    <property type="protein sequence ID" value="SFE29276.1"/>
    <property type="molecule type" value="Genomic_DNA"/>
</dbReference>
<dbReference type="STRING" id="380248.SAMN05216251_102398"/>
<keyword evidence="4" id="KW-1185">Reference proteome</keyword>
<evidence type="ECO:0000313" key="3">
    <source>
        <dbReference type="EMBL" id="SFE29276.1"/>
    </source>
</evidence>
<proteinExistence type="predicted"/>
<dbReference type="SUPFAM" id="SSF51445">
    <property type="entry name" value="(Trans)glycosidases"/>
    <property type="match status" value="1"/>
</dbReference>
<evidence type="ECO:0000313" key="4">
    <source>
        <dbReference type="Proteomes" id="UP000199323"/>
    </source>
</evidence>
<name>A0A1I1ZC17_9ACTN</name>
<gene>
    <name evidence="3" type="ORF">SAMN05216251_102398</name>
</gene>
<dbReference type="OrthoDB" id="5171321at2"/>
<feature type="chain" id="PRO_5011755941" description="Rv2525c-like glycoside hydrolase-like domain-containing protein" evidence="1">
    <location>
        <begin position="37"/>
        <end position="297"/>
    </location>
</feature>
<reference evidence="3 4" key="1">
    <citation type="submission" date="2016-10" db="EMBL/GenBank/DDBJ databases">
        <authorList>
            <person name="de Groot N.N."/>
        </authorList>
    </citation>
    <scope>NUCLEOTIDE SEQUENCE [LARGE SCALE GENOMIC DNA]</scope>
    <source>
        <strain evidence="3 4">CGMCC 4.3510</strain>
    </source>
</reference>
<keyword evidence="1" id="KW-0732">Signal</keyword>
<dbReference type="InterPro" id="IPR017853">
    <property type="entry name" value="GH"/>
</dbReference>
<dbReference type="Proteomes" id="UP000199323">
    <property type="component" value="Unassembled WGS sequence"/>
</dbReference>
<dbReference type="Gene3D" id="3.20.20.80">
    <property type="entry name" value="Glycosidases"/>
    <property type="match status" value="1"/>
</dbReference>
<organism evidence="3 4">
    <name type="scientific">Actinacidiphila alni</name>
    <dbReference type="NCBI Taxonomy" id="380248"/>
    <lineage>
        <taxon>Bacteria</taxon>
        <taxon>Bacillati</taxon>
        <taxon>Actinomycetota</taxon>
        <taxon>Actinomycetes</taxon>
        <taxon>Kitasatosporales</taxon>
        <taxon>Streptomycetaceae</taxon>
        <taxon>Actinacidiphila</taxon>
    </lineage>
</organism>
<evidence type="ECO:0000259" key="2">
    <source>
        <dbReference type="Pfam" id="PF08924"/>
    </source>
</evidence>
<accession>A0A1I1ZC17</accession>